<dbReference type="GO" id="GO:0035091">
    <property type="term" value="F:phosphatidylinositol binding"/>
    <property type="evidence" value="ECO:0007669"/>
    <property type="project" value="InterPro"/>
</dbReference>
<dbReference type="InterPro" id="IPR044926">
    <property type="entry name" value="RGS_subdomain_2"/>
</dbReference>
<feature type="compositionally biased region" description="Basic and acidic residues" evidence="3">
    <location>
        <begin position="721"/>
        <end position="732"/>
    </location>
</feature>
<dbReference type="InterPro" id="IPR036871">
    <property type="entry name" value="PX_dom_sf"/>
</dbReference>
<evidence type="ECO:0000313" key="9">
    <source>
        <dbReference type="Proteomes" id="UP000326924"/>
    </source>
</evidence>
<dbReference type="Pfam" id="PF00615">
    <property type="entry name" value="RGS"/>
    <property type="match status" value="1"/>
</dbReference>
<dbReference type="InterPro" id="IPR016137">
    <property type="entry name" value="RGS"/>
</dbReference>
<dbReference type="EMBL" id="VXIS01000068">
    <property type="protein sequence ID" value="KAA8908447.1"/>
    <property type="molecule type" value="Genomic_DNA"/>
</dbReference>
<dbReference type="Pfam" id="PF00787">
    <property type="entry name" value="PX"/>
    <property type="match status" value="1"/>
</dbReference>
<feature type="domain" description="PX" evidence="6">
    <location>
        <begin position="875"/>
        <end position="992"/>
    </location>
</feature>
<protein>
    <submittedName>
        <fullName evidence="8">PXA domain-containing protein</fullName>
    </submittedName>
</protein>
<sequence length="1229" mass="136883">MQQPQRLILACLGLLVFLNTVATTWLPSLRLIIWAFFAGCFLAVLLLAGAVLLTSDNNNAHVSTTPLRQIRPLGFTVSATWHQEVAASKREDTFERKPLYPASQPISQALDGILSHVNRDFIASWYEKVSPDPSFSLQVENVIRHTVERIVERVQTLDVPEVLVGRIAPLLTAHLHDFSAAERAVRGRHLNNNLTESEELDLAIAKKYRDGKLHTAASLGYSDMKQAQQDHLRKLADKILPLVLSEKEVGSKIVSIIAREIIACAVLFPTLVMLSDPDTWNRIIEALGSATLQDRKTVRKLRAALDQHATPHSPDTRRHSRPSLGEVHTQQFIRLTPRDDERTFERFIRSIRLCNNLSDARRLRNEITAQLKRDAKSEGVEGYAVYLRRLETGKRLIEQKVAHLSAGPGARHSVLAEGAMVRSQSEVGIKNPTARLESATLEEVMQDSAGLSYFMEYMDRKKKLALVQFWLVVSGLRNPLEDDVPSSDDEDSVATVAANFLPWTASDRNDIAQIHDAYLSKPELGISDRPRRAIKQFLKNGDKATQIQYVRARYAILRAQTAVYNDMQKNYFPGFRASDLWYKFLASGDRGSAATGIGAGQGIFAEEPGTPAPRGSSGRHSFDGRSSVDAPDIWDLDPLSASAHNIGGSTEWNAQDDTFLGVADADTPGMLTPESNIVEAMEAALNDIIQDRPGAPEGGRDSPSTGAGDPSPRSSLEFVSDESKKSKVDTPQKEANAGPPSLSSLGLLSGDRSSGVFKEDLFPEEHEEIVQSLVEDDYQEVDKPIPEDSDEEIHQAAPGDLGLAEAIVALTYDIEKLCTQEAVIDSLYRKAELTNNTVELRILRKSKSSLQREIRRKELQRQQYIIQESDNSLYGRSEVRIKSTMVGNENGQEYALYIIEVQREGGEQLPAAQWIVARRYSEFLQLHQQLKRFESVRDLEFPRRRVVLKLQRDFLEKRRMALERYIKSLLLIPEVCRSREFRAFLSQQNIQPAHDGTSGADTNQKDLMSRLYASIADVGNLPILDQLSLASANIIAAATNQLQTPQPDNNNKRTDENVSAIAEAEAELNAFDEPFVKPVCDLFLEVFELNRKSNWLRGRAVVVVLHQLLGGTIERKIRDQTKALLDEETMLGHIQKLSEALWPNGELMMTSSAAASTPRTQKEKSKTRTEATVMLASLVPELSASVVGRANAKSAARRLSAVCNNQRLNTSILYTVLDVLIEEVFGIQV</sequence>
<dbReference type="PANTHER" id="PTHR22775:SF3">
    <property type="entry name" value="SORTING NEXIN-13"/>
    <property type="match status" value="1"/>
</dbReference>
<dbReference type="Pfam" id="PF02194">
    <property type="entry name" value="PXA"/>
    <property type="match status" value="1"/>
</dbReference>
<feature type="transmembrane region" description="Helical" evidence="4">
    <location>
        <begin position="32"/>
        <end position="53"/>
    </location>
</feature>
<feature type="coiled-coil region" evidence="2">
    <location>
        <begin position="840"/>
        <end position="867"/>
    </location>
</feature>
<dbReference type="SMART" id="SM00313">
    <property type="entry name" value="PXA"/>
    <property type="match status" value="1"/>
</dbReference>
<keyword evidence="4" id="KW-0812">Transmembrane</keyword>
<proteinExistence type="inferred from homology"/>
<evidence type="ECO:0000256" key="4">
    <source>
        <dbReference type="SAM" id="Phobius"/>
    </source>
</evidence>
<dbReference type="InterPro" id="IPR013937">
    <property type="entry name" value="Sorting_nexin_C"/>
</dbReference>
<feature type="region of interest" description="Disordered" evidence="3">
    <location>
        <begin position="601"/>
        <end position="629"/>
    </location>
</feature>
<organism evidence="8 9">
    <name type="scientific">Sphaerosporella brunnea</name>
    <dbReference type="NCBI Taxonomy" id="1250544"/>
    <lineage>
        <taxon>Eukaryota</taxon>
        <taxon>Fungi</taxon>
        <taxon>Dikarya</taxon>
        <taxon>Ascomycota</taxon>
        <taxon>Pezizomycotina</taxon>
        <taxon>Pezizomycetes</taxon>
        <taxon>Pezizales</taxon>
        <taxon>Pyronemataceae</taxon>
        <taxon>Sphaerosporella</taxon>
    </lineage>
</organism>
<dbReference type="SMART" id="SM00312">
    <property type="entry name" value="PX"/>
    <property type="match status" value="1"/>
</dbReference>
<evidence type="ECO:0000259" key="5">
    <source>
        <dbReference type="PROSITE" id="PS50132"/>
    </source>
</evidence>
<feature type="compositionally biased region" description="Low complexity" evidence="3">
    <location>
        <begin position="738"/>
        <end position="748"/>
    </location>
</feature>
<feature type="domain" description="PXA" evidence="7">
    <location>
        <begin position="103"/>
        <end position="292"/>
    </location>
</feature>
<dbReference type="Gene3D" id="1.10.167.10">
    <property type="entry name" value="Regulator of G-protein Signalling 4, domain 2"/>
    <property type="match status" value="1"/>
</dbReference>
<reference evidence="8 9" key="1">
    <citation type="submission" date="2019-09" db="EMBL/GenBank/DDBJ databases">
        <title>Draft genome of the ectomycorrhizal ascomycete Sphaerosporella brunnea.</title>
        <authorList>
            <consortium name="DOE Joint Genome Institute"/>
            <person name="Benucci G.M."/>
            <person name="Marozzi G."/>
            <person name="Antonielli L."/>
            <person name="Sanchez S."/>
            <person name="Marco P."/>
            <person name="Wang X."/>
            <person name="Falini L.B."/>
            <person name="Barry K."/>
            <person name="Haridas S."/>
            <person name="Lipzen A."/>
            <person name="Labutti K."/>
            <person name="Grigoriev I.V."/>
            <person name="Murat C."/>
            <person name="Martin F."/>
            <person name="Albertini E."/>
            <person name="Donnini D."/>
            <person name="Bonito G."/>
        </authorList>
    </citation>
    <scope>NUCLEOTIDE SEQUENCE [LARGE SCALE GENOMIC DNA]</scope>
    <source>
        <strain evidence="8 9">Sb_GMNB300</strain>
    </source>
</reference>
<keyword evidence="4" id="KW-0472">Membrane</keyword>
<feature type="transmembrane region" description="Helical" evidence="4">
    <location>
        <begin position="256"/>
        <end position="274"/>
    </location>
</feature>
<evidence type="ECO:0000256" key="1">
    <source>
        <dbReference type="ARBA" id="ARBA00010883"/>
    </source>
</evidence>
<dbReference type="Gene3D" id="3.30.1520.10">
    <property type="entry name" value="Phox-like domain"/>
    <property type="match status" value="1"/>
</dbReference>
<accession>A0A5J5EZP7</accession>
<dbReference type="PROSITE" id="PS50195">
    <property type="entry name" value="PX"/>
    <property type="match status" value="1"/>
</dbReference>
<feature type="region of interest" description="Disordered" evidence="3">
    <location>
        <begin position="306"/>
        <end position="330"/>
    </location>
</feature>
<keyword evidence="9" id="KW-1185">Reference proteome</keyword>
<dbReference type="FunCoup" id="A0A5J5EZP7">
    <property type="interactions" value="37"/>
</dbReference>
<comment type="caution">
    <text evidence="8">The sequence shown here is derived from an EMBL/GenBank/DDBJ whole genome shotgun (WGS) entry which is preliminary data.</text>
</comment>
<name>A0A5J5EZP7_9PEZI</name>
<dbReference type="Proteomes" id="UP000326924">
    <property type="component" value="Unassembled WGS sequence"/>
</dbReference>
<dbReference type="Pfam" id="PF08628">
    <property type="entry name" value="Nexin_C"/>
    <property type="match status" value="1"/>
</dbReference>
<dbReference type="SUPFAM" id="SSF64268">
    <property type="entry name" value="PX domain"/>
    <property type="match status" value="1"/>
</dbReference>
<dbReference type="PANTHER" id="PTHR22775">
    <property type="entry name" value="SORTING NEXIN"/>
    <property type="match status" value="1"/>
</dbReference>
<dbReference type="PROSITE" id="PS51207">
    <property type="entry name" value="PXA"/>
    <property type="match status" value="1"/>
</dbReference>
<evidence type="ECO:0000313" key="8">
    <source>
        <dbReference type="EMBL" id="KAA8908447.1"/>
    </source>
</evidence>
<dbReference type="PROSITE" id="PS50132">
    <property type="entry name" value="RGS"/>
    <property type="match status" value="1"/>
</dbReference>
<evidence type="ECO:0000256" key="2">
    <source>
        <dbReference type="SAM" id="Coils"/>
    </source>
</evidence>
<dbReference type="CDD" id="cd06876">
    <property type="entry name" value="PX_MDM1p"/>
    <property type="match status" value="1"/>
</dbReference>
<evidence type="ECO:0000259" key="7">
    <source>
        <dbReference type="PROSITE" id="PS51207"/>
    </source>
</evidence>
<comment type="similarity">
    <text evidence="1">Belongs to the sorting nexin family.</text>
</comment>
<dbReference type="SMART" id="SM00315">
    <property type="entry name" value="RGS"/>
    <property type="match status" value="1"/>
</dbReference>
<dbReference type="SUPFAM" id="SSF48097">
    <property type="entry name" value="Regulator of G-protein signaling, RGS"/>
    <property type="match status" value="1"/>
</dbReference>
<dbReference type="InterPro" id="IPR036305">
    <property type="entry name" value="RGS_sf"/>
</dbReference>
<feature type="region of interest" description="Disordered" evidence="3">
    <location>
        <begin position="690"/>
        <end position="748"/>
    </location>
</feature>
<dbReference type="OrthoDB" id="120967at2759"/>
<dbReference type="InterPro" id="IPR001683">
    <property type="entry name" value="PX_dom"/>
</dbReference>
<dbReference type="InterPro" id="IPR003114">
    <property type="entry name" value="Phox_assoc"/>
</dbReference>
<keyword evidence="4" id="KW-1133">Transmembrane helix</keyword>
<feature type="domain" description="RGS" evidence="5">
    <location>
        <begin position="440"/>
        <end position="585"/>
    </location>
</feature>
<dbReference type="AlphaFoldDB" id="A0A5J5EZP7"/>
<keyword evidence="2" id="KW-0175">Coiled coil</keyword>
<evidence type="ECO:0000259" key="6">
    <source>
        <dbReference type="PROSITE" id="PS50195"/>
    </source>
</evidence>
<gene>
    <name evidence="8" type="ORF">FN846DRAFT_945139</name>
</gene>
<evidence type="ECO:0000256" key="3">
    <source>
        <dbReference type="SAM" id="MobiDB-lite"/>
    </source>
</evidence>
<dbReference type="InParanoid" id="A0A5J5EZP7"/>